<evidence type="ECO:0000313" key="2">
    <source>
        <dbReference type="Proteomes" id="UP001153709"/>
    </source>
</evidence>
<evidence type="ECO:0000313" key="1">
    <source>
        <dbReference type="EMBL" id="CAG9835223.1"/>
    </source>
</evidence>
<sequence>MFEIHTCRKTLARIICGKKCFYAYKDLMKSKLLNGESKLRIYKTVIRQVVTYGCETWTRSTTDENQLRIFERKILRKIFGPTQCSDGSWRIKMNHELNELMQSADIVRFVKSQRLNWLGHLERMPDNRVVKVV</sequence>
<dbReference type="Proteomes" id="UP001153709">
    <property type="component" value="Chromosome 5"/>
</dbReference>
<keyword evidence="2" id="KW-1185">Reference proteome</keyword>
<name>A0A9N9XDI5_DIABA</name>
<gene>
    <name evidence="1" type="ORF">DIABBA_LOCUS8440</name>
</gene>
<dbReference type="EMBL" id="OU898280">
    <property type="protein sequence ID" value="CAG9835223.1"/>
    <property type="molecule type" value="Genomic_DNA"/>
</dbReference>
<dbReference type="PANTHER" id="PTHR47027:SF29">
    <property type="entry name" value="C2H2-TYPE DOMAIN-CONTAINING PROTEIN"/>
    <property type="match status" value="1"/>
</dbReference>
<dbReference type="PANTHER" id="PTHR47027">
    <property type="entry name" value="REVERSE TRANSCRIPTASE DOMAIN-CONTAINING PROTEIN"/>
    <property type="match status" value="1"/>
</dbReference>
<proteinExistence type="predicted"/>
<reference evidence="1" key="1">
    <citation type="submission" date="2022-01" db="EMBL/GenBank/DDBJ databases">
        <authorList>
            <person name="King R."/>
        </authorList>
    </citation>
    <scope>NUCLEOTIDE SEQUENCE</scope>
</reference>
<protein>
    <submittedName>
        <fullName evidence="1">Uncharacterized protein</fullName>
    </submittedName>
</protein>
<dbReference type="AlphaFoldDB" id="A0A9N9XDI5"/>
<organism evidence="1 2">
    <name type="scientific">Diabrotica balteata</name>
    <name type="common">Banded cucumber beetle</name>
    <dbReference type="NCBI Taxonomy" id="107213"/>
    <lineage>
        <taxon>Eukaryota</taxon>
        <taxon>Metazoa</taxon>
        <taxon>Ecdysozoa</taxon>
        <taxon>Arthropoda</taxon>
        <taxon>Hexapoda</taxon>
        <taxon>Insecta</taxon>
        <taxon>Pterygota</taxon>
        <taxon>Neoptera</taxon>
        <taxon>Endopterygota</taxon>
        <taxon>Coleoptera</taxon>
        <taxon>Polyphaga</taxon>
        <taxon>Cucujiformia</taxon>
        <taxon>Chrysomeloidea</taxon>
        <taxon>Chrysomelidae</taxon>
        <taxon>Galerucinae</taxon>
        <taxon>Diabroticina</taxon>
        <taxon>Diabroticites</taxon>
        <taxon>Diabrotica</taxon>
    </lineage>
</organism>
<dbReference type="OrthoDB" id="410404at2759"/>
<accession>A0A9N9XDI5</accession>